<keyword evidence="4" id="KW-0540">Nuclease</keyword>
<dbReference type="Gene3D" id="3.90.1570.50">
    <property type="match status" value="1"/>
</dbReference>
<dbReference type="GO" id="GO:0009307">
    <property type="term" value="P:DNA restriction-modification system"/>
    <property type="evidence" value="ECO:0007669"/>
    <property type="project" value="UniProtKB-KW"/>
</dbReference>
<dbReference type="GO" id="GO:0009035">
    <property type="term" value="F:type I site-specific deoxyribonuclease activity"/>
    <property type="evidence" value="ECO:0007669"/>
    <property type="project" value="UniProtKB-EC"/>
</dbReference>
<keyword evidence="10" id="KW-0238">DNA-binding</keyword>
<comment type="catalytic activity">
    <reaction evidence="1">
        <text>Endonucleolytic cleavage of DNA to give random double-stranded fragments with terminal 5'-phosphates, ATP is simultaneously hydrolyzed.</text>
        <dbReference type="EC" id="3.1.21.3"/>
    </reaction>
</comment>
<organism evidence="12">
    <name type="scientific">mine drainage metagenome</name>
    <dbReference type="NCBI Taxonomy" id="410659"/>
    <lineage>
        <taxon>unclassified sequences</taxon>
        <taxon>metagenomes</taxon>
        <taxon>ecological metagenomes</taxon>
    </lineage>
</organism>
<reference evidence="12" key="2">
    <citation type="journal article" date="2014" name="ISME J.">
        <title>Microbial stratification in low pH oxic and suboxic macroscopic growths along an acid mine drainage.</title>
        <authorList>
            <person name="Mendez-Garcia C."/>
            <person name="Mesa V."/>
            <person name="Sprenger R.R."/>
            <person name="Richter M."/>
            <person name="Diez M.S."/>
            <person name="Solano J."/>
            <person name="Bargiela R."/>
            <person name="Golyshina O.V."/>
            <person name="Manteca A."/>
            <person name="Ramos J.L."/>
            <person name="Gallego J.R."/>
            <person name="Llorente I."/>
            <person name="Martins Dos Santos V.A."/>
            <person name="Jensen O.N."/>
            <person name="Pelaez A.I."/>
            <person name="Sanchez J."/>
            <person name="Ferrer M."/>
        </authorList>
    </citation>
    <scope>NUCLEOTIDE SEQUENCE</scope>
</reference>
<sequence length="254" mass="28195">MTSFTESVVEDAALAWLGALGYAVLHGPDIAAGMPGAERSDPNYRDVVLAGRLRQALVRLNPELPAEAREDAYRKLTRSDAPSLIERNRALHRMLVEGVPVEYRRKEGSIAGAQVRVIDFKTPGHNDWLAVNQFTVCEGQHTRRPDVVLFINGLPLAVIELKNPADENATLWSAYQQLQTYQTQIPALFAPNAVLLVSDGVQARLGCLNAGREWFKPWRTITGRADAPSRLAELQVVLEGVFEPRRFLALVQHL</sequence>
<evidence type="ECO:0000256" key="7">
    <source>
        <dbReference type="ARBA" id="ARBA00022759"/>
    </source>
</evidence>
<accession>T0ZYN7</accession>
<feature type="domain" description="Restriction endonuclease type I HsdR N-terminal" evidence="11">
    <location>
        <begin position="4"/>
        <end position="213"/>
    </location>
</feature>
<dbReference type="CDD" id="cd22332">
    <property type="entry name" value="HsdR_N"/>
    <property type="match status" value="1"/>
</dbReference>
<dbReference type="Pfam" id="PF04313">
    <property type="entry name" value="HSDR_N"/>
    <property type="match status" value="1"/>
</dbReference>
<gene>
    <name evidence="12" type="ORF">B1B_10326</name>
</gene>
<evidence type="ECO:0000256" key="1">
    <source>
        <dbReference type="ARBA" id="ARBA00000851"/>
    </source>
</evidence>
<evidence type="ECO:0000256" key="4">
    <source>
        <dbReference type="ARBA" id="ARBA00022722"/>
    </source>
</evidence>
<keyword evidence="7" id="KW-0255">Endonuclease</keyword>
<keyword evidence="5" id="KW-0547">Nucleotide-binding</keyword>
<evidence type="ECO:0000256" key="3">
    <source>
        <dbReference type="ARBA" id="ARBA00012654"/>
    </source>
</evidence>
<dbReference type="AlphaFoldDB" id="T0ZYN7"/>
<evidence type="ECO:0000256" key="5">
    <source>
        <dbReference type="ARBA" id="ARBA00022741"/>
    </source>
</evidence>
<evidence type="ECO:0000313" key="12">
    <source>
        <dbReference type="EMBL" id="EQD53326.1"/>
    </source>
</evidence>
<dbReference type="InterPro" id="IPR051268">
    <property type="entry name" value="Type-I_R_enzyme_R_subunit"/>
</dbReference>
<evidence type="ECO:0000256" key="8">
    <source>
        <dbReference type="ARBA" id="ARBA00022801"/>
    </source>
</evidence>
<evidence type="ECO:0000256" key="6">
    <source>
        <dbReference type="ARBA" id="ARBA00022747"/>
    </source>
</evidence>
<dbReference type="EC" id="3.1.21.3" evidence="3"/>
<comment type="similarity">
    <text evidence="2">Belongs to the HsdR family.</text>
</comment>
<dbReference type="EMBL" id="AUZY01006767">
    <property type="protein sequence ID" value="EQD53326.1"/>
    <property type="molecule type" value="Genomic_DNA"/>
</dbReference>
<evidence type="ECO:0000256" key="2">
    <source>
        <dbReference type="ARBA" id="ARBA00008598"/>
    </source>
</evidence>
<evidence type="ECO:0000256" key="9">
    <source>
        <dbReference type="ARBA" id="ARBA00022840"/>
    </source>
</evidence>
<keyword evidence="6" id="KW-0680">Restriction system</keyword>
<dbReference type="InterPro" id="IPR007409">
    <property type="entry name" value="Restrct_endonuc_type1_HsdR_N"/>
</dbReference>
<evidence type="ECO:0000259" key="11">
    <source>
        <dbReference type="Pfam" id="PF04313"/>
    </source>
</evidence>
<dbReference type="PANTHER" id="PTHR30195:SF15">
    <property type="entry name" value="TYPE I RESTRICTION ENZYME HINDI ENDONUCLEASE SUBUNIT"/>
    <property type="match status" value="1"/>
</dbReference>
<name>T0ZYN7_9ZZZZ</name>
<reference evidence="12" key="1">
    <citation type="submission" date="2013-08" db="EMBL/GenBank/DDBJ databases">
        <authorList>
            <person name="Mendez C."/>
            <person name="Richter M."/>
            <person name="Ferrer M."/>
            <person name="Sanchez J."/>
        </authorList>
    </citation>
    <scope>NUCLEOTIDE SEQUENCE</scope>
</reference>
<dbReference type="GO" id="GO:0005524">
    <property type="term" value="F:ATP binding"/>
    <property type="evidence" value="ECO:0007669"/>
    <property type="project" value="UniProtKB-KW"/>
</dbReference>
<evidence type="ECO:0000256" key="10">
    <source>
        <dbReference type="ARBA" id="ARBA00023125"/>
    </source>
</evidence>
<comment type="caution">
    <text evidence="12">The sequence shown here is derived from an EMBL/GenBank/DDBJ whole genome shotgun (WGS) entry which is preliminary data.</text>
</comment>
<feature type="non-terminal residue" evidence="12">
    <location>
        <position position="254"/>
    </location>
</feature>
<proteinExistence type="inferred from homology"/>
<keyword evidence="9" id="KW-0067">ATP-binding</keyword>
<dbReference type="PANTHER" id="PTHR30195">
    <property type="entry name" value="TYPE I SITE-SPECIFIC DEOXYRIBONUCLEASE PROTEIN SUBUNIT M AND R"/>
    <property type="match status" value="1"/>
</dbReference>
<protein>
    <recommendedName>
        <fullName evidence="3">type I site-specific deoxyribonuclease</fullName>
        <ecNumber evidence="3">3.1.21.3</ecNumber>
    </recommendedName>
</protein>
<keyword evidence="8" id="KW-0378">Hydrolase</keyword>
<dbReference type="GO" id="GO:0003677">
    <property type="term" value="F:DNA binding"/>
    <property type="evidence" value="ECO:0007669"/>
    <property type="project" value="UniProtKB-KW"/>
</dbReference>